<dbReference type="InterPro" id="IPR020471">
    <property type="entry name" value="AKR"/>
</dbReference>
<accession>A0ABP9PGG2</accession>
<evidence type="ECO:0000259" key="2">
    <source>
        <dbReference type="Pfam" id="PF00248"/>
    </source>
</evidence>
<evidence type="ECO:0000313" key="3">
    <source>
        <dbReference type="EMBL" id="GAA5144673.1"/>
    </source>
</evidence>
<dbReference type="SUPFAM" id="SSF51430">
    <property type="entry name" value="NAD(P)-linked oxidoreductase"/>
    <property type="match status" value="1"/>
</dbReference>
<dbReference type="NCBIfam" id="NF007695">
    <property type="entry name" value="PRK10376.1"/>
    <property type="match status" value="1"/>
</dbReference>
<proteinExistence type="predicted"/>
<evidence type="ECO:0000313" key="4">
    <source>
        <dbReference type="Proteomes" id="UP001428817"/>
    </source>
</evidence>
<dbReference type="CDD" id="cd19088">
    <property type="entry name" value="AKR_AKR13B1"/>
    <property type="match status" value="1"/>
</dbReference>
<evidence type="ECO:0000256" key="1">
    <source>
        <dbReference type="ARBA" id="ARBA00023002"/>
    </source>
</evidence>
<dbReference type="PANTHER" id="PTHR43625:SF40">
    <property type="entry name" value="ALDO-KETO REDUCTASE YAKC [NADP(+)]"/>
    <property type="match status" value="1"/>
</dbReference>
<name>A0ABP9PGG2_9PSEU</name>
<feature type="domain" description="NADP-dependent oxidoreductase" evidence="2">
    <location>
        <begin position="26"/>
        <end position="288"/>
    </location>
</feature>
<gene>
    <name evidence="3" type="ORF">GCM10023321_01440</name>
</gene>
<dbReference type="PANTHER" id="PTHR43625">
    <property type="entry name" value="AFLATOXIN B1 ALDEHYDE REDUCTASE"/>
    <property type="match status" value="1"/>
</dbReference>
<reference evidence="4" key="1">
    <citation type="journal article" date="2019" name="Int. J. Syst. Evol. Microbiol.">
        <title>The Global Catalogue of Microorganisms (GCM) 10K type strain sequencing project: providing services to taxonomists for standard genome sequencing and annotation.</title>
        <authorList>
            <consortium name="The Broad Institute Genomics Platform"/>
            <consortium name="The Broad Institute Genome Sequencing Center for Infectious Disease"/>
            <person name="Wu L."/>
            <person name="Ma J."/>
        </authorList>
    </citation>
    <scope>NUCLEOTIDE SEQUENCE [LARGE SCALE GENOMIC DNA]</scope>
    <source>
        <strain evidence="4">JCM 18303</strain>
    </source>
</reference>
<dbReference type="InterPro" id="IPR036812">
    <property type="entry name" value="NAD(P)_OxRdtase_dom_sf"/>
</dbReference>
<dbReference type="Proteomes" id="UP001428817">
    <property type="component" value="Unassembled WGS sequence"/>
</dbReference>
<organism evidence="3 4">
    <name type="scientific">Pseudonocardia eucalypti</name>
    <dbReference type="NCBI Taxonomy" id="648755"/>
    <lineage>
        <taxon>Bacteria</taxon>
        <taxon>Bacillati</taxon>
        <taxon>Actinomycetota</taxon>
        <taxon>Actinomycetes</taxon>
        <taxon>Pseudonocardiales</taxon>
        <taxon>Pseudonocardiaceae</taxon>
        <taxon>Pseudonocardia</taxon>
    </lineage>
</organism>
<sequence length="289" mass="30971">MTTTFTGRPAAASGEIRLGEAVSVTRLGYGAMQLTGPGVWGPPADHDESVRVLRRAVELGVNLIDTADAYGPHVSEELIREALHPYDGVLIATKAGQLRTGPGQWHPCGRPEYLRQQCELSLRRLGLERIELFQLHRVDPTVPAADQFGALADLRAEGKINLVGLSQVSVAQVEEAEAIVEIATVQNRYNLVDRTSDDVLRHCTERGIGFIPWHPVGAGELAKPGGLVHDIAEGLDATAAQVALAWLLQRSSIMLPIPGTSSVAHLEENLLAAELKLDLSTVAALDDAA</sequence>
<keyword evidence="4" id="KW-1185">Reference proteome</keyword>
<protein>
    <submittedName>
        <fullName evidence="3">Aldo/keto reductase</fullName>
    </submittedName>
</protein>
<dbReference type="EMBL" id="BAABJP010000001">
    <property type="protein sequence ID" value="GAA5144673.1"/>
    <property type="molecule type" value="Genomic_DNA"/>
</dbReference>
<dbReference type="Pfam" id="PF00248">
    <property type="entry name" value="Aldo_ket_red"/>
    <property type="match status" value="1"/>
</dbReference>
<dbReference type="InterPro" id="IPR023210">
    <property type="entry name" value="NADP_OxRdtase_dom"/>
</dbReference>
<keyword evidence="1" id="KW-0560">Oxidoreductase</keyword>
<dbReference type="PRINTS" id="PR00069">
    <property type="entry name" value="ALDKETRDTASE"/>
</dbReference>
<dbReference type="InterPro" id="IPR050791">
    <property type="entry name" value="Aldo-Keto_reductase"/>
</dbReference>
<comment type="caution">
    <text evidence="3">The sequence shown here is derived from an EMBL/GenBank/DDBJ whole genome shotgun (WGS) entry which is preliminary data.</text>
</comment>
<dbReference type="Gene3D" id="3.20.20.100">
    <property type="entry name" value="NADP-dependent oxidoreductase domain"/>
    <property type="match status" value="1"/>
</dbReference>